<proteinExistence type="predicted"/>
<gene>
    <name evidence="1" type="ORF">NE663_00015</name>
</gene>
<keyword evidence="2" id="KW-1185">Reference proteome</keyword>
<sequence>MEIELLMEGALGKLEPESFTKQLRELGEKEQIKVEDYGDLVQLHLCPNGIISCVYEKGFVSLTAITSYAGAGFHHAALRLMQKIQEESEIDFSLQDSSNYLTHQDFELLEAHFYEWLEEMREQIIGAAFDAQFMIAWDHQSYEPQPKEAHVITPLGYLSYDEIAMNEAPELAQRVFVWNQIEKDASFYRNTALALLWKEGYFTYANMNETTKQIAHEIVDRFEIAYEKDAQIAIPMHAYSELCQVLGRTPQIRLAHKLDETTAFGYRRHHVYYPFHNWRIAAIGTCEKQEDAFSDALILIGPYESENAPWSWMMKATPVPLRKAAFEHALVMDAEGLQGSYRLIKEVDHQVLDAQIVHDEEALQVQFIYQEAALLETALALLKKMTYIKEETPKTQA</sequence>
<accession>A0ABT1SHQ4</accession>
<protein>
    <submittedName>
        <fullName evidence="1">Uncharacterized protein</fullName>
    </submittedName>
</protein>
<name>A0ABT1SHQ4_9FIRM</name>
<organism evidence="1 2">
    <name type="scientific">Massilicoli timonensis</name>
    <dbReference type="NCBI Taxonomy" id="2015901"/>
    <lineage>
        <taxon>Bacteria</taxon>
        <taxon>Bacillati</taxon>
        <taxon>Bacillota</taxon>
        <taxon>Erysipelotrichia</taxon>
        <taxon>Erysipelotrichales</taxon>
        <taxon>Erysipelotrichaceae</taxon>
        <taxon>Massilicoli</taxon>
    </lineage>
</organism>
<dbReference type="RefSeq" id="WP_256197180.1">
    <property type="nucleotide sequence ID" value="NZ_CANTYB010000044.1"/>
</dbReference>
<dbReference type="EMBL" id="JANGCH010000001">
    <property type="protein sequence ID" value="MCQ5120645.1"/>
    <property type="molecule type" value="Genomic_DNA"/>
</dbReference>
<comment type="caution">
    <text evidence="1">The sequence shown here is derived from an EMBL/GenBank/DDBJ whole genome shotgun (WGS) entry which is preliminary data.</text>
</comment>
<dbReference type="Proteomes" id="UP001524435">
    <property type="component" value="Unassembled WGS sequence"/>
</dbReference>
<evidence type="ECO:0000313" key="2">
    <source>
        <dbReference type="Proteomes" id="UP001524435"/>
    </source>
</evidence>
<reference evidence="1 2" key="1">
    <citation type="submission" date="2022-06" db="EMBL/GenBank/DDBJ databases">
        <title>Isolation of gut microbiota from human fecal samples.</title>
        <authorList>
            <person name="Pamer E.G."/>
            <person name="Barat B."/>
            <person name="Waligurski E."/>
            <person name="Medina S."/>
            <person name="Paddock L."/>
            <person name="Mostad J."/>
        </authorList>
    </citation>
    <scope>NUCLEOTIDE SEQUENCE [LARGE SCALE GENOMIC DNA]</scope>
    <source>
        <strain evidence="1 2">DFI.6.1</strain>
    </source>
</reference>
<evidence type="ECO:0000313" key="1">
    <source>
        <dbReference type="EMBL" id="MCQ5120645.1"/>
    </source>
</evidence>